<dbReference type="EC" id="2.4.2.52" evidence="5"/>
<reference evidence="7 8" key="1">
    <citation type="submission" date="2020-10" db="EMBL/GenBank/DDBJ databases">
        <title>Degradation of 1,4-Dioxane by Xanthobacter sp. YN2, via a Novel Group-2 Soluble Di-Iron Monooxygenase.</title>
        <authorList>
            <person name="Ma F."/>
            <person name="Wang Y."/>
            <person name="Yang J."/>
            <person name="Guo H."/>
            <person name="Su D."/>
            <person name="Yu L."/>
        </authorList>
    </citation>
    <scope>NUCLEOTIDE SEQUENCE [LARGE SCALE GENOMIC DNA]</scope>
    <source>
        <strain evidence="7 8">YN2</strain>
    </source>
</reference>
<dbReference type="GO" id="GO:0005524">
    <property type="term" value="F:ATP binding"/>
    <property type="evidence" value="ECO:0007669"/>
    <property type="project" value="UniProtKB-KW"/>
</dbReference>
<dbReference type="GO" id="GO:0046917">
    <property type="term" value="F:triphosphoribosyl-dephospho-CoA synthase activity"/>
    <property type="evidence" value="ECO:0007669"/>
    <property type="project" value="UniProtKB-UniRule"/>
</dbReference>
<keyword evidence="3 5" id="KW-0547">Nucleotide-binding</keyword>
<keyword evidence="4 5" id="KW-0067">ATP-binding</keyword>
<comment type="catalytic activity">
    <reaction evidence="1 5">
        <text>3'-dephospho-CoA + ATP = 2'-(5''-triphospho-alpha-D-ribosyl)-3'-dephospho-CoA + adenine</text>
        <dbReference type="Rhea" id="RHEA:15117"/>
        <dbReference type="ChEBI" id="CHEBI:16708"/>
        <dbReference type="ChEBI" id="CHEBI:30616"/>
        <dbReference type="ChEBI" id="CHEBI:57328"/>
        <dbReference type="ChEBI" id="CHEBI:61378"/>
        <dbReference type="EC" id="2.4.2.52"/>
    </reaction>
</comment>
<evidence type="ECO:0000313" key="7">
    <source>
        <dbReference type="EMBL" id="QRG07876.1"/>
    </source>
</evidence>
<dbReference type="RefSeq" id="WP_203194788.1">
    <property type="nucleotide sequence ID" value="NZ_CP063362.1"/>
</dbReference>
<dbReference type="InterPro" id="IPR017555">
    <property type="entry name" value="TriPribosyl-deP-CoA_syn"/>
</dbReference>
<gene>
    <name evidence="5 7" type="primary">mdcB</name>
    <name evidence="7" type="ORF">EZH22_05745</name>
</gene>
<evidence type="ECO:0000256" key="5">
    <source>
        <dbReference type="HAMAP-Rule" id="MF_01883"/>
    </source>
</evidence>
<keyword evidence="2 5" id="KW-0808">Transferase</keyword>
<dbReference type="AlphaFoldDB" id="A0A974PQX0"/>
<dbReference type="Pfam" id="PF01874">
    <property type="entry name" value="CitG"/>
    <property type="match status" value="1"/>
</dbReference>
<dbReference type="PANTHER" id="PTHR30201:SF2">
    <property type="entry name" value="2-(5''-TRIPHOSPHORIBOSYL)-3'-DEPHOSPHOCOENZYME-A SYNTHASE"/>
    <property type="match status" value="1"/>
</dbReference>
<accession>A0A974PQX0</accession>
<dbReference type="KEGG" id="xdi:EZH22_05745"/>
<dbReference type="HAMAP" id="MF_01883">
    <property type="entry name" value="MdcB"/>
    <property type="match status" value="1"/>
</dbReference>
<evidence type="ECO:0000256" key="1">
    <source>
        <dbReference type="ARBA" id="ARBA00001210"/>
    </source>
</evidence>
<dbReference type="Gene3D" id="1.10.4200.10">
    <property type="entry name" value="Triphosphoribosyl-dephospho-CoA protein"/>
    <property type="match status" value="2"/>
</dbReference>
<dbReference type="PANTHER" id="PTHR30201">
    <property type="entry name" value="TRIPHOSPHORIBOSYL-DEPHOSPHO-COA SYNTHASE"/>
    <property type="match status" value="1"/>
</dbReference>
<protein>
    <recommendedName>
        <fullName evidence="5">Probable 2-(5''-triphosphoribosyl)-3'-dephosphocoenzyme-A synthase</fullName>
        <shortName evidence="5">2-(5''-triphosphoribosyl)-3'-dephospho-CoA synthase</shortName>
        <ecNumber evidence="5">2.4.2.52</ecNumber>
    </recommendedName>
</protein>
<evidence type="ECO:0000256" key="3">
    <source>
        <dbReference type="ARBA" id="ARBA00022741"/>
    </source>
</evidence>
<dbReference type="NCBIfam" id="TIGR03132">
    <property type="entry name" value="malonate_mdcB"/>
    <property type="match status" value="1"/>
</dbReference>
<comment type="function">
    <text evidence="5">Involved in the formation of 2-(5''-phosphoribosyl)-3'-dephosphocoenzyme-A, the prosthetic group of the acyl-carrier protein of the malonate decarboxylase.</text>
</comment>
<dbReference type="InterPro" id="IPR002736">
    <property type="entry name" value="CitG"/>
</dbReference>
<evidence type="ECO:0000256" key="2">
    <source>
        <dbReference type="ARBA" id="ARBA00022679"/>
    </source>
</evidence>
<sequence>MRTTPLRVTADLPKRAPTQGLAPLAPVDADRIGQMAADALLAELDTWPKPGLVSPFDNGSHDDMDYGTFLRSIAALRPFYTELAVAGSADADMNTLRRIGRRAEDAMLAATGGVNTHRGAIFALGLLCAAAGAAGAGSSPLSAERLMLAVGMRWGSEILRGPIPLNSHGSGALRRYGAGGARSEAAQGFPHARDIGLPALRAGRVRAGNEDAARVHTFFALLAAMEDTNLLHRGGPEGLADAHADARRFLLAGGVGRADWLAHAIAVHRRFVARRLSPGGSADLLAVTIFLDRIERAS</sequence>
<evidence type="ECO:0000256" key="6">
    <source>
        <dbReference type="SAM" id="MobiDB-lite"/>
    </source>
</evidence>
<dbReference type="EMBL" id="CP063362">
    <property type="protein sequence ID" value="QRG07876.1"/>
    <property type="molecule type" value="Genomic_DNA"/>
</dbReference>
<name>A0A974PQX0_9HYPH</name>
<dbReference type="GO" id="GO:0051191">
    <property type="term" value="P:prosthetic group biosynthetic process"/>
    <property type="evidence" value="ECO:0007669"/>
    <property type="project" value="TreeGrafter"/>
</dbReference>
<proteinExistence type="inferred from homology"/>
<dbReference type="GO" id="GO:0016757">
    <property type="term" value="F:glycosyltransferase activity"/>
    <property type="evidence" value="ECO:0007669"/>
    <property type="project" value="UniProtKB-KW"/>
</dbReference>
<organism evidence="7 8">
    <name type="scientific">Xanthobacter dioxanivorans</name>
    <dbReference type="NCBI Taxonomy" id="2528964"/>
    <lineage>
        <taxon>Bacteria</taxon>
        <taxon>Pseudomonadati</taxon>
        <taxon>Pseudomonadota</taxon>
        <taxon>Alphaproteobacteria</taxon>
        <taxon>Hyphomicrobiales</taxon>
        <taxon>Xanthobacteraceae</taxon>
        <taxon>Xanthobacter</taxon>
    </lineage>
</organism>
<evidence type="ECO:0000256" key="4">
    <source>
        <dbReference type="ARBA" id="ARBA00022840"/>
    </source>
</evidence>
<evidence type="ECO:0000313" key="8">
    <source>
        <dbReference type="Proteomes" id="UP000596427"/>
    </source>
</evidence>
<feature type="region of interest" description="Disordered" evidence="6">
    <location>
        <begin position="1"/>
        <end position="21"/>
    </location>
</feature>
<keyword evidence="8" id="KW-1185">Reference proteome</keyword>
<dbReference type="Proteomes" id="UP000596427">
    <property type="component" value="Chromosome"/>
</dbReference>
<keyword evidence="7" id="KW-0328">Glycosyltransferase</keyword>
<comment type="similarity">
    <text evidence="5">Belongs to the CitG/MdcB family.</text>
</comment>